<keyword evidence="6" id="KW-1185">Reference proteome</keyword>
<evidence type="ECO:0000256" key="1">
    <source>
        <dbReference type="ARBA" id="ARBA00009275"/>
    </source>
</evidence>
<feature type="binding site" evidence="4">
    <location>
        <position position="129"/>
    </location>
    <ligand>
        <name>a divalent metal cation</name>
        <dbReference type="ChEBI" id="CHEBI:60240"/>
        <label>2</label>
    </ligand>
</feature>
<dbReference type="Gene3D" id="3.20.20.140">
    <property type="entry name" value="Metal-dependent hydrolases"/>
    <property type="match status" value="1"/>
</dbReference>
<dbReference type="PANTHER" id="PTHR46124:SF2">
    <property type="entry name" value="D-AMINOACYL-TRNA DEACYLASE"/>
    <property type="match status" value="1"/>
</dbReference>
<dbReference type="RefSeq" id="WP_123658884.1">
    <property type="nucleotide sequence ID" value="NZ_AYKG01000041.1"/>
</dbReference>
<dbReference type="Pfam" id="PF01026">
    <property type="entry name" value="TatD_DNase"/>
    <property type="match status" value="1"/>
</dbReference>
<dbReference type="InterPro" id="IPR032466">
    <property type="entry name" value="Metal_Hydrolase"/>
</dbReference>
<dbReference type="GO" id="GO:0046872">
    <property type="term" value="F:metal ion binding"/>
    <property type="evidence" value="ECO:0007669"/>
    <property type="project" value="UniProtKB-KW"/>
</dbReference>
<proteinExistence type="inferred from homology"/>
<evidence type="ECO:0000313" key="5">
    <source>
        <dbReference type="EMBL" id="ROO25948.1"/>
    </source>
</evidence>
<dbReference type="InParanoid" id="A0A423PK15"/>
<dbReference type="EMBL" id="AYKG01000041">
    <property type="protein sequence ID" value="ROO25948.1"/>
    <property type="molecule type" value="Genomic_DNA"/>
</dbReference>
<evidence type="ECO:0000256" key="2">
    <source>
        <dbReference type="ARBA" id="ARBA00022723"/>
    </source>
</evidence>
<feature type="binding site" evidence="4">
    <location>
        <position position="154"/>
    </location>
    <ligand>
        <name>a divalent metal cation</name>
        <dbReference type="ChEBI" id="CHEBI:60240"/>
        <label>2</label>
    </ligand>
</feature>
<keyword evidence="2 4" id="KW-0479">Metal-binding</keyword>
<feature type="binding site" evidence="4">
    <location>
        <position position="93"/>
    </location>
    <ligand>
        <name>a divalent metal cation</name>
        <dbReference type="ChEBI" id="CHEBI:60240"/>
        <label>1</label>
    </ligand>
</feature>
<gene>
    <name evidence="5" type="ORF">SAJA_12040</name>
</gene>
<dbReference type="InterPro" id="IPR001130">
    <property type="entry name" value="TatD-like"/>
</dbReference>
<dbReference type="SUPFAM" id="SSF51556">
    <property type="entry name" value="Metallo-dependent hydrolases"/>
    <property type="match status" value="1"/>
</dbReference>
<dbReference type="Proteomes" id="UP000285310">
    <property type="component" value="Unassembled WGS sequence"/>
</dbReference>
<dbReference type="PANTHER" id="PTHR46124">
    <property type="entry name" value="D-AMINOACYL-TRNA DEACYLASE"/>
    <property type="match status" value="1"/>
</dbReference>
<evidence type="ECO:0000313" key="6">
    <source>
        <dbReference type="Proteomes" id="UP000285310"/>
    </source>
</evidence>
<comment type="caution">
    <text evidence="5">The sequence shown here is derived from an EMBL/GenBank/DDBJ whole genome shotgun (WGS) entry which is preliminary data.</text>
</comment>
<name>A0A423PK15_9GAMM</name>
<reference evidence="5 6" key="1">
    <citation type="submission" date="2013-10" db="EMBL/GenBank/DDBJ databases">
        <title>Salinisphaera japonica YTM-1 Genome Sequencing.</title>
        <authorList>
            <person name="Lai Q."/>
            <person name="Li C."/>
            <person name="Shao Z."/>
        </authorList>
    </citation>
    <scope>NUCLEOTIDE SEQUENCE [LARGE SCALE GENOMIC DNA]</scope>
    <source>
        <strain evidence="5 6">YTM-1</strain>
    </source>
</reference>
<dbReference type="FunCoup" id="A0A423PK15">
    <property type="interactions" value="394"/>
</dbReference>
<dbReference type="OrthoDB" id="9810005at2"/>
<dbReference type="FunFam" id="3.20.20.140:FF:000005">
    <property type="entry name" value="TatD family hydrolase"/>
    <property type="match status" value="1"/>
</dbReference>
<dbReference type="PIRSF" id="PIRSF005902">
    <property type="entry name" value="DNase_TatD"/>
    <property type="match status" value="1"/>
</dbReference>
<evidence type="ECO:0000256" key="4">
    <source>
        <dbReference type="PIRSR" id="PIRSR005902-1"/>
    </source>
</evidence>
<keyword evidence="3" id="KW-0378">Hydrolase</keyword>
<dbReference type="GO" id="GO:0005829">
    <property type="term" value="C:cytosol"/>
    <property type="evidence" value="ECO:0007669"/>
    <property type="project" value="TreeGrafter"/>
</dbReference>
<accession>A0A423PK15</accession>
<comment type="similarity">
    <text evidence="1">Belongs to the metallo-dependent hydrolases superfamily. TatD-type hydrolase family.</text>
</comment>
<organism evidence="5 6">
    <name type="scientific">Salinisphaera japonica YTM-1</name>
    <dbReference type="NCBI Taxonomy" id="1209778"/>
    <lineage>
        <taxon>Bacteria</taxon>
        <taxon>Pseudomonadati</taxon>
        <taxon>Pseudomonadota</taxon>
        <taxon>Gammaproteobacteria</taxon>
        <taxon>Salinisphaerales</taxon>
        <taxon>Salinisphaeraceae</taxon>
        <taxon>Salinisphaera</taxon>
    </lineage>
</organism>
<feature type="binding site" evidence="4">
    <location>
        <position position="205"/>
    </location>
    <ligand>
        <name>a divalent metal cation</name>
        <dbReference type="ChEBI" id="CHEBI:60240"/>
        <label>1</label>
    </ligand>
</feature>
<protein>
    <submittedName>
        <fullName evidence="5">Preprotein translocase subunit TatD</fullName>
    </submittedName>
</protein>
<dbReference type="AlphaFoldDB" id="A0A423PK15"/>
<dbReference type="GO" id="GO:0016788">
    <property type="term" value="F:hydrolase activity, acting on ester bonds"/>
    <property type="evidence" value="ECO:0007669"/>
    <property type="project" value="InterPro"/>
</dbReference>
<dbReference type="CDD" id="cd01310">
    <property type="entry name" value="TatD_DNAse"/>
    <property type="match status" value="1"/>
</dbReference>
<sequence length="264" mass="28781">MPLIDIGANLAHDGFDNDRDALMQRARDAGVGHCVITGSDRASNARAAELAAGDARLSATAGLHPHHASDWNPAIAEQITTAAREGRIAAVGEAGLDYFRDISPRADQHAVFAAQLEIAAETGLAVFLHQRESHADFKAILSAHRDTLTAVVVHCFTDNETALADYLALDCHIGITGWVCDERRGQALYDIVHQIPDERLMIETDCPYLLPRTIRPKPKSRRNEPAYLPWVAERVAQARGQSVDHINTITTANAARFFGIDIPV</sequence>
<evidence type="ECO:0000256" key="3">
    <source>
        <dbReference type="ARBA" id="ARBA00022801"/>
    </source>
</evidence>